<organism evidence="1 2">
    <name type="scientific">Melghirimyces thermohalophilus</name>
    <dbReference type="NCBI Taxonomy" id="1236220"/>
    <lineage>
        <taxon>Bacteria</taxon>
        <taxon>Bacillati</taxon>
        <taxon>Bacillota</taxon>
        <taxon>Bacilli</taxon>
        <taxon>Bacillales</taxon>
        <taxon>Thermoactinomycetaceae</taxon>
        <taxon>Melghirimyces</taxon>
    </lineage>
</organism>
<dbReference type="AlphaFoldDB" id="A0A1G6M7S5"/>
<proteinExistence type="predicted"/>
<dbReference type="InterPro" id="IPR016181">
    <property type="entry name" value="Acyl_CoA_acyltransferase"/>
</dbReference>
<keyword evidence="2" id="KW-1185">Reference proteome</keyword>
<dbReference type="Gene3D" id="3.40.630.30">
    <property type="match status" value="1"/>
</dbReference>
<dbReference type="EMBL" id="FMZA01000009">
    <property type="protein sequence ID" value="SDC51622.1"/>
    <property type="molecule type" value="Genomic_DNA"/>
</dbReference>
<dbReference type="Proteomes" id="UP000199387">
    <property type="component" value="Unassembled WGS sequence"/>
</dbReference>
<protein>
    <recommendedName>
        <fullName evidence="3">Acetyltransferase (GNAT) domain-containing protein</fullName>
    </recommendedName>
</protein>
<sequence length="61" mass="7086">MKQLAQAQGEKRVISIIHPDNIRSRRVARKNGLWFERTRFFAGILYKFLPPTCKEKPGEAS</sequence>
<gene>
    <name evidence="1" type="ORF">SAMN04488112_10953</name>
</gene>
<dbReference type="SUPFAM" id="SSF55729">
    <property type="entry name" value="Acyl-CoA N-acyltransferases (Nat)"/>
    <property type="match status" value="1"/>
</dbReference>
<accession>A0A1G6M7S5</accession>
<evidence type="ECO:0000313" key="2">
    <source>
        <dbReference type="Proteomes" id="UP000199387"/>
    </source>
</evidence>
<name>A0A1G6M7S5_9BACL</name>
<reference evidence="1 2" key="1">
    <citation type="submission" date="2016-10" db="EMBL/GenBank/DDBJ databases">
        <authorList>
            <person name="de Groot N.N."/>
        </authorList>
    </citation>
    <scope>NUCLEOTIDE SEQUENCE [LARGE SCALE GENOMIC DNA]</scope>
    <source>
        <strain evidence="1 2">DSM 45514</strain>
    </source>
</reference>
<evidence type="ECO:0000313" key="1">
    <source>
        <dbReference type="EMBL" id="SDC51622.1"/>
    </source>
</evidence>
<evidence type="ECO:0008006" key="3">
    <source>
        <dbReference type="Google" id="ProtNLM"/>
    </source>
</evidence>